<evidence type="ECO:0000259" key="4">
    <source>
        <dbReference type="PROSITE" id="PS50937"/>
    </source>
</evidence>
<keyword evidence="6" id="KW-1185">Reference proteome</keyword>
<keyword evidence="3" id="KW-0804">Transcription</keyword>
<dbReference type="PRINTS" id="PR00040">
    <property type="entry name" value="HTHMERR"/>
</dbReference>
<dbReference type="PANTHER" id="PTHR30204:SF94">
    <property type="entry name" value="HEAVY METAL-DEPENDENT TRANSCRIPTIONAL REGULATOR HI_0293-RELATED"/>
    <property type="match status" value="1"/>
</dbReference>
<accession>A0ABT3A5G1</accession>
<evidence type="ECO:0000256" key="3">
    <source>
        <dbReference type="ARBA" id="ARBA00023163"/>
    </source>
</evidence>
<name>A0ABT3A5G1_9ALTE</name>
<organism evidence="5 6">
    <name type="scientific">Fluctibacter corallii</name>
    <dbReference type="NCBI Taxonomy" id="2984329"/>
    <lineage>
        <taxon>Bacteria</taxon>
        <taxon>Pseudomonadati</taxon>
        <taxon>Pseudomonadota</taxon>
        <taxon>Gammaproteobacteria</taxon>
        <taxon>Alteromonadales</taxon>
        <taxon>Alteromonadaceae</taxon>
        <taxon>Fluctibacter</taxon>
    </lineage>
</organism>
<evidence type="ECO:0000313" key="5">
    <source>
        <dbReference type="EMBL" id="MCV2883883.1"/>
    </source>
</evidence>
<dbReference type="Gene3D" id="1.10.1660.10">
    <property type="match status" value="1"/>
</dbReference>
<keyword evidence="2" id="KW-0238">DNA-binding</keyword>
<sequence>MRIGELAKLSGIPTSTIRFYEQSGLLPPAKRLASGYRDYDERALDQINLIRFCQGLGFSLQELPELMGGCEDVDHLAIMDRLTTKLEESDEVIRQLTDNRNRLAGFIHRLNDLWSSGQCMSSEEFGSLLAESDVKIAVKAPLKPKRNYG</sequence>
<keyword evidence="1" id="KW-0805">Transcription regulation</keyword>
<reference evidence="5 6" key="1">
    <citation type="submission" date="2022-10" db="EMBL/GenBank/DDBJ databases">
        <title>Aestuariibacter sp. AA17 isolated from Montipora capitata coral fragment.</title>
        <authorList>
            <person name="Emsley S.A."/>
            <person name="Pfannmuller K.M."/>
            <person name="Loughran R.M."/>
            <person name="Shlafstein M."/>
            <person name="Papke E."/>
            <person name="Saw J.H."/>
            <person name="Ushijima B."/>
            <person name="Videau P."/>
        </authorList>
    </citation>
    <scope>NUCLEOTIDE SEQUENCE [LARGE SCALE GENOMIC DNA]</scope>
    <source>
        <strain evidence="5 6">AA17</strain>
    </source>
</reference>
<dbReference type="InterPro" id="IPR047057">
    <property type="entry name" value="MerR_fam"/>
</dbReference>
<dbReference type="Proteomes" id="UP001652504">
    <property type="component" value="Unassembled WGS sequence"/>
</dbReference>
<dbReference type="PANTHER" id="PTHR30204">
    <property type="entry name" value="REDOX-CYCLING DRUG-SENSING TRANSCRIPTIONAL ACTIVATOR SOXR"/>
    <property type="match status" value="1"/>
</dbReference>
<dbReference type="RefSeq" id="WP_263711095.1">
    <property type="nucleotide sequence ID" value="NZ_JAOWKX010000002.1"/>
</dbReference>
<dbReference type="Pfam" id="PF13411">
    <property type="entry name" value="MerR_1"/>
    <property type="match status" value="1"/>
</dbReference>
<dbReference type="PROSITE" id="PS50937">
    <property type="entry name" value="HTH_MERR_2"/>
    <property type="match status" value="1"/>
</dbReference>
<protein>
    <submittedName>
        <fullName evidence="5">MerR family transcriptional regulator</fullName>
    </submittedName>
</protein>
<evidence type="ECO:0000256" key="1">
    <source>
        <dbReference type="ARBA" id="ARBA00023015"/>
    </source>
</evidence>
<dbReference type="SMART" id="SM00422">
    <property type="entry name" value="HTH_MERR"/>
    <property type="match status" value="1"/>
</dbReference>
<evidence type="ECO:0000313" key="6">
    <source>
        <dbReference type="Proteomes" id="UP001652504"/>
    </source>
</evidence>
<feature type="domain" description="HTH merR-type" evidence="4">
    <location>
        <begin position="1"/>
        <end position="69"/>
    </location>
</feature>
<dbReference type="InterPro" id="IPR000551">
    <property type="entry name" value="MerR-type_HTH_dom"/>
</dbReference>
<dbReference type="EMBL" id="JAOWKX010000002">
    <property type="protein sequence ID" value="MCV2883883.1"/>
    <property type="molecule type" value="Genomic_DNA"/>
</dbReference>
<proteinExistence type="predicted"/>
<comment type="caution">
    <text evidence="5">The sequence shown here is derived from an EMBL/GenBank/DDBJ whole genome shotgun (WGS) entry which is preliminary data.</text>
</comment>
<dbReference type="SUPFAM" id="SSF46955">
    <property type="entry name" value="Putative DNA-binding domain"/>
    <property type="match status" value="1"/>
</dbReference>
<evidence type="ECO:0000256" key="2">
    <source>
        <dbReference type="ARBA" id="ARBA00023125"/>
    </source>
</evidence>
<gene>
    <name evidence="5" type="ORF">OE749_04160</name>
</gene>
<dbReference type="InterPro" id="IPR009061">
    <property type="entry name" value="DNA-bd_dom_put_sf"/>
</dbReference>